<accession>A0A2G5IB66</accession>
<feature type="region of interest" description="Disordered" evidence="1">
    <location>
        <begin position="1"/>
        <end position="205"/>
    </location>
</feature>
<dbReference type="OrthoDB" id="3922633at2759"/>
<feature type="compositionally biased region" description="Low complexity" evidence="1">
    <location>
        <begin position="1411"/>
        <end position="1421"/>
    </location>
</feature>
<dbReference type="Proteomes" id="UP001302367">
    <property type="component" value="Chromosome 2"/>
</dbReference>
<proteinExistence type="predicted"/>
<dbReference type="EMBL" id="CP134185">
    <property type="protein sequence ID" value="WPA97732.1"/>
    <property type="molecule type" value="Genomic_DNA"/>
</dbReference>
<feature type="compositionally biased region" description="Basic residues" evidence="1">
    <location>
        <begin position="1039"/>
        <end position="1049"/>
    </location>
</feature>
<protein>
    <submittedName>
        <fullName evidence="2">Uncharacterized protein</fullName>
    </submittedName>
</protein>
<evidence type="ECO:0000313" key="5">
    <source>
        <dbReference type="Proteomes" id="UP001302367"/>
    </source>
</evidence>
<name>A0A2G5IB66_CERBT</name>
<feature type="region of interest" description="Disordered" evidence="1">
    <location>
        <begin position="930"/>
        <end position="966"/>
    </location>
</feature>
<keyword evidence="5" id="KW-1185">Reference proteome</keyword>
<feature type="region of interest" description="Disordered" evidence="1">
    <location>
        <begin position="329"/>
        <end position="373"/>
    </location>
</feature>
<feature type="region of interest" description="Disordered" evidence="1">
    <location>
        <begin position="877"/>
        <end position="914"/>
    </location>
</feature>
<feature type="compositionally biased region" description="Polar residues" evidence="1">
    <location>
        <begin position="162"/>
        <end position="171"/>
    </location>
</feature>
<feature type="compositionally biased region" description="Polar residues" evidence="1">
    <location>
        <begin position="269"/>
        <end position="288"/>
    </location>
</feature>
<gene>
    <name evidence="2" type="ORF">CB0940_02136</name>
    <name evidence="3" type="ORF">RHO25_002343</name>
</gene>
<feature type="region of interest" description="Disordered" evidence="1">
    <location>
        <begin position="1409"/>
        <end position="1428"/>
    </location>
</feature>
<feature type="compositionally biased region" description="Low complexity" evidence="1">
    <location>
        <begin position="400"/>
        <end position="416"/>
    </location>
</feature>
<feature type="region of interest" description="Disordered" evidence="1">
    <location>
        <begin position="1489"/>
        <end position="1512"/>
    </location>
</feature>
<feature type="compositionally biased region" description="Pro residues" evidence="1">
    <location>
        <begin position="341"/>
        <end position="368"/>
    </location>
</feature>
<organism evidence="2 4">
    <name type="scientific">Cercospora beticola</name>
    <name type="common">Sugarbeet leaf spot fungus</name>
    <dbReference type="NCBI Taxonomy" id="122368"/>
    <lineage>
        <taxon>Eukaryota</taxon>
        <taxon>Fungi</taxon>
        <taxon>Dikarya</taxon>
        <taxon>Ascomycota</taxon>
        <taxon>Pezizomycotina</taxon>
        <taxon>Dothideomycetes</taxon>
        <taxon>Dothideomycetidae</taxon>
        <taxon>Mycosphaerellales</taxon>
        <taxon>Mycosphaerellaceae</taxon>
        <taxon>Cercospora</taxon>
    </lineage>
</organism>
<evidence type="ECO:0000313" key="2">
    <source>
        <dbReference type="EMBL" id="PIB02087.1"/>
    </source>
</evidence>
<feature type="compositionally biased region" description="Basic and acidic residues" evidence="1">
    <location>
        <begin position="950"/>
        <end position="966"/>
    </location>
</feature>
<feature type="compositionally biased region" description="Basic and acidic residues" evidence="1">
    <location>
        <begin position="712"/>
        <end position="726"/>
    </location>
</feature>
<evidence type="ECO:0000313" key="3">
    <source>
        <dbReference type="EMBL" id="WPA97732.1"/>
    </source>
</evidence>
<feature type="region of interest" description="Disordered" evidence="1">
    <location>
        <begin position="219"/>
        <end position="313"/>
    </location>
</feature>
<dbReference type="EMBL" id="LKMD01000100">
    <property type="protein sequence ID" value="PIB02087.1"/>
    <property type="molecule type" value="Genomic_DNA"/>
</dbReference>
<feature type="compositionally biased region" description="Basic and acidic residues" evidence="1">
    <location>
        <begin position="1028"/>
        <end position="1038"/>
    </location>
</feature>
<feature type="compositionally biased region" description="Pro residues" evidence="1">
    <location>
        <begin position="303"/>
        <end position="313"/>
    </location>
</feature>
<feature type="region of interest" description="Disordered" evidence="1">
    <location>
        <begin position="801"/>
        <end position="833"/>
    </location>
</feature>
<sequence>MPFTDTVSTLSGRNSRASNVSGQSRSQHRSPPTSTTEPWSNAGVLSMLKTSTDTGDIGALSFNTSRLPGMPSARHRGRPSNTSKQSASGHPHITSLSSNHSYAPSQTSRVSSQWDNASMTQRRGSLTSMQSMPPSMPPLHTGKPAISMQQPLQDLDPRDSRSYSMGSTVPTGQLPRLRSAASLKSQGHEPRHMNAMPPGPVPPMPENRSPFVYPTRLKRPGFRSPSPALSDSYAGPHMGGPQMSRRAHGPQPPPMTAYNGYNAPYMMDYSNSQTSMRGPPRTANSSPGPSYAHPQYGYQQGPMRPPPPMAMPPPMPQPYSQQYPLQSMGPQMPPRAHYGPQYPPGYAYPPYGQPPPPARARGPPPPANVGPMAHHMFHNAARMARNLPHRTDTPMTDGGPPSSDPASASSAQDSSSPPTPRDATTVRVVVDPAFIEPELLDLPDSSEPMLPGHKYFEYVDGRDDKQAEVPHASIPPSGFVQRVKAMLESKAALEAAQQNEHDKAMQLVHPMQLYRHELDVENEQEGEVSDLELHEMAANETPRFTIIEEFEAPVELPASPVKVAELDATEATTRITRDMIRAELSCISTADNTLEQAQPDESTANVIKQLVERGDEPSTGSDPIKQESAHYGHSRRSSRQSAISARRRQDLIHEPITEASMEASLPSAADYAMRFQAPVDTTHSSDESQSRDPFALDADTVTLQHQAAAAKEATRTEQMEDGKKTPGIESARQSVFLDLTPVSPLKPGEEVKRCSAVSPVQEDPRGIDETLHVAGNETEQEQPPTGFHEFTTIDSRVAEADFIPPTPRTPKTYSKSVQLHRPSPHSTDGTNTYSNRFSLPGDLSTVGDTTLQSASDMVTDVAVRFSLPGTTVTVGKPQIIEVSPRSTPDKPKEESPNFQPHFTKQAGLRPSRRNSVTFADEIAPLNIKKAEPARSDISSNQHKSIIRKPAPRDDLHQLQKTSRDSAADITSNFNHSTHARFGSAHLRQLPGLKEESIEDLSSPERRRATNHAEFALPARIAAVKAMQERRLQDSGDKAKSRRTVQKHNRPLADTRDLPSLNFSRTDLFEKLNDALEVRPVKSMDVIRRRDFTGIHCPSPQRPMSTEPLRDRYASFFNKPEDFSFFEEVDTSDDEDESGTEDFVDNSRALVPVVKVQENTQVEDEDPMSGNRPLSPEDFLHVAHQASRLSIPSVAGLSERISELIPGLRNLSNLRLDSLLSSDNTPPAGRTSNEFGRPDTVLTNRTSAGFRTLAERAEEIVVNGTHDSAAPSALHALLNKDLPPLPGSASADEFSGINSMDGKSSYLSGSVSVPVDLGKDVSRPVSALLRTRAPTTEQEVQELLPKGINPLARLGNRRSAILSQPNSRPWNVDKNYPWSGNKIEIDLSVPSPAHTCTSFASDVLRERKTRSLDLPSSSRSPTGSKGIDIGSITASPAGSRFSVTTEQLTGVSTAHLRHKSKRSIIGSISKKFGITSGRNANLDDIVGKSLPGSPVPRQASVLSHKPGDRYPTSSLTPPAIAALDEVRSFFSDNSSERHRTASFRKRLTQFKGKSKTPRIELHPPRTTQSLDLQGNTEYSAGSINEARSESAAMHLQYDAAGMGKAEFHFKRFGEKLRHFFHRGSELFRSISTRGRPRRNEPRDEWLADSLYSGV</sequence>
<evidence type="ECO:0000256" key="1">
    <source>
        <dbReference type="SAM" id="MobiDB-lite"/>
    </source>
</evidence>
<feature type="compositionally biased region" description="Polar residues" evidence="1">
    <location>
        <begin position="1"/>
        <end position="39"/>
    </location>
</feature>
<feature type="region of interest" description="Disordered" evidence="1">
    <location>
        <begin position="705"/>
        <end position="729"/>
    </location>
</feature>
<feature type="compositionally biased region" description="Polar residues" evidence="1">
    <location>
        <begin position="79"/>
        <end position="127"/>
    </location>
</feature>
<feature type="region of interest" description="Disordered" evidence="1">
    <location>
        <begin position="613"/>
        <end position="647"/>
    </location>
</feature>
<feature type="region of interest" description="Disordered" evidence="1">
    <location>
        <begin position="1221"/>
        <end position="1241"/>
    </location>
</feature>
<feature type="compositionally biased region" description="Polar residues" evidence="1">
    <location>
        <begin position="824"/>
        <end position="833"/>
    </location>
</feature>
<feature type="region of interest" description="Disordered" evidence="1">
    <location>
        <begin position="990"/>
        <end position="1009"/>
    </location>
</feature>
<evidence type="ECO:0000313" key="4">
    <source>
        <dbReference type="Proteomes" id="UP000230605"/>
    </source>
</evidence>
<reference evidence="2 4" key="1">
    <citation type="submission" date="2015-10" db="EMBL/GenBank/DDBJ databases">
        <title>The cercosporin biosynthetic gene cluster was horizontally transferred to several fungal lineages and shown to be expanded in Cercospora beticola based on microsynteny with recipient genomes.</title>
        <authorList>
            <person name="De Jonge R."/>
            <person name="Ebert M.K."/>
            <person name="Suttle J.C."/>
            <person name="Jurick Ii W.M."/>
            <person name="Secor G.A."/>
            <person name="Thomma B.P."/>
            <person name="Van De Peer Y."/>
            <person name="Bolton M.D."/>
        </authorList>
    </citation>
    <scope>NUCLEOTIDE SEQUENCE [LARGE SCALE GENOMIC DNA]</scope>
    <source>
        <strain evidence="2 4">09-40</strain>
    </source>
</reference>
<feature type="region of interest" description="Disordered" evidence="1">
    <location>
        <begin position="1028"/>
        <end position="1057"/>
    </location>
</feature>
<reference evidence="3 5" key="2">
    <citation type="submission" date="2023-09" db="EMBL/GenBank/DDBJ databases">
        <title>Complete-Gapless Cercospora beticola genome.</title>
        <authorList>
            <person name="Wyatt N.A."/>
            <person name="Spanner R.E."/>
            <person name="Bolton M.D."/>
        </authorList>
    </citation>
    <scope>NUCLEOTIDE SEQUENCE [LARGE SCALE GENOMIC DNA]</scope>
    <source>
        <strain evidence="3">Cb09-40</strain>
    </source>
</reference>
<feature type="region of interest" description="Disordered" evidence="1">
    <location>
        <begin position="388"/>
        <end position="426"/>
    </location>
</feature>
<dbReference type="Proteomes" id="UP000230605">
    <property type="component" value="Chromosome 1"/>
</dbReference>